<evidence type="ECO:0000256" key="2">
    <source>
        <dbReference type="ARBA" id="ARBA00004230"/>
    </source>
</evidence>
<comment type="function">
    <text evidence="1">Component of the outer dense fibers (ODF) of spermatozoa. ODF are filamentous structures located on the outside of the axoneme in the midpiece and principal piece of the mammalian sperm tail and may help to maintain the passive elastic structures and elastic recoil of the sperm tail.</text>
</comment>
<evidence type="ECO:0000256" key="10">
    <source>
        <dbReference type="PROSITE-ProRule" id="PRU00285"/>
    </source>
</evidence>
<dbReference type="PANTHER" id="PTHR17125">
    <property type="entry name" value="OUTER DENSE FIBER PROTEIN 1"/>
    <property type="match status" value="1"/>
</dbReference>
<dbReference type="PROSITE" id="PS01031">
    <property type="entry name" value="SHSP"/>
    <property type="match status" value="1"/>
</dbReference>
<protein>
    <recommendedName>
        <fullName evidence="4">Outer dense fiber protein 1</fullName>
    </recommendedName>
</protein>
<feature type="domain" description="SHSP" evidence="12">
    <location>
        <begin position="1"/>
        <end position="82"/>
    </location>
</feature>
<organism evidence="13 14">
    <name type="scientific">Penelope pileata</name>
    <dbReference type="NCBI Taxonomy" id="1118817"/>
    <lineage>
        <taxon>Eukaryota</taxon>
        <taxon>Metazoa</taxon>
        <taxon>Chordata</taxon>
        <taxon>Craniata</taxon>
        <taxon>Vertebrata</taxon>
        <taxon>Euteleostomi</taxon>
        <taxon>Archelosauria</taxon>
        <taxon>Archosauria</taxon>
        <taxon>Dinosauria</taxon>
        <taxon>Saurischia</taxon>
        <taxon>Theropoda</taxon>
        <taxon>Coelurosauria</taxon>
        <taxon>Aves</taxon>
        <taxon>Neognathae</taxon>
        <taxon>Galloanserae</taxon>
        <taxon>Galliformes</taxon>
        <taxon>Cracidae</taxon>
        <taxon>Penelope</taxon>
    </lineage>
</organism>
<dbReference type="Gene3D" id="2.60.40.790">
    <property type="match status" value="1"/>
</dbReference>
<dbReference type="OrthoDB" id="1431247at2759"/>
<accession>A0A851NP59</accession>
<comment type="subcellular location">
    <subcellularLocation>
        <location evidence="2">Cell projection</location>
        <location evidence="2">Cilium</location>
        <location evidence="2">Flagellum</location>
    </subcellularLocation>
    <subcellularLocation>
        <location evidence="3">Cytoplasm</location>
        <location evidence="3">Cytoskeleton</location>
        <location evidence="3">Microtubule organizing center</location>
        <location evidence="3">Centrosome</location>
    </subcellularLocation>
</comment>
<keyword evidence="7" id="KW-0282">Flagellum</keyword>
<keyword evidence="9" id="KW-0969">Cilium</keyword>
<comment type="caution">
    <text evidence="13">The sequence shown here is derived from an EMBL/GenBank/DDBJ whole genome shotgun (WGS) entry which is preliminary data.</text>
</comment>
<comment type="similarity">
    <text evidence="10 11">Belongs to the small heat shock protein (HSP20) family.</text>
</comment>
<dbReference type="Pfam" id="PF00011">
    <property type="entry name" value="HSP20"/>
    <property type="match status" value="1"/>
</dbReference>
<dbReference type="Proteomes" id="UP000613066">
    <property type="component" value="Unassembled WGS sequence"/>
</dbReference>
<evidence type="ECO:0000256" key="5">
    <source>
        <dbReference type="ARBA" id="ARBA00022473"/>
    </source>
</evidence>
<evidence type="ECO:0000256" key="6">
    <source>
        <dbReference type="ARBA" id="ARBA00022782"/>
    </source>
</evidence>
<feature type="non-terminal residue" evidence="13">
    <location>
        <position position="82"/>
    </location>
</feature>
<proteinExistence type="inferred from homology"/>
<dbReference type="InterPro" id="IPR008978">
    <property type="entry name" value="HSP20-like_chaperone"/>
</dbReference>
<evidence type="ECO:0000256" key="11">
    <source>
        <dbReference type="RuleBase" id="RU003616"/>
    </source>
</evidence>
<evidence type="ECO:0000313" key="14">
    <source>
        <dbReference type="Proteomes" id="UP000613066"/>
    </source>
</evidence>
<evidence type="ECO:0000313" key="13">
    <source>
        <dbReference type="EMBL" id="NXC40002.1"/>
    </source>
</evidence>
<evidence type="ECO:0000259" key="12">
    <source>
        <dbReference type="PROSITE" id="PS01031"/>
    </source>
</evidence>
<sequence length="82" mass="9515">SMQRKLNRMRNARERKVLAVMDVEGFDPEDVVVTVKDRKVHVLAEHEEAHTTARGNEYNYKNIKKEISLPLGVSEDEVMYSL</sequence>
<gene>
    <name evidence="13" type="primary">Odf1</name>
    <name evidence="13" type="ORF">PENPIL_R05808</name>
</gene>
<reference evidence="13" key="1">
    <citation type="submission" date="2019-09" db="EMBL/GenBank/DDBJ databases">
        <title>Bird 10,000 Genomes (B10K) Project - Family phase.</title>
        <authorList>
            <person name="Zhang G."/>
        </authorList>
    </citation>
    <scope>NUCLEOTIDE SEQUENCE</scope>
    <source>
        <strain evidence="13">B10K-DU-001-08</strain>
        <tissue evidence="13">Muscle</tissue>
    </source>
</reference>
<evidence type="ECO:0000256" key="4">
    <source>
        <dbReference type="ARBA" id="ARBA00019020"/>
    </source>
</evidence>
<keyword evidence="9" id="KW-0966">Cell projection</keyword>
<evidence type="ECO:0000256" key="7">
    <source>
        <dbReference type="ARBA" id="ARBA00022846"/>
    </source>
</evidence>
<keyword evidence="8" id="KW-0744">Spermatogenesis</keyword>
<dbReference type="AlphaFoldDB" id="A0A851NP59"/>
<dbReference type="GO" id="GO:0005813">
    <property type="term" value="C:centrosome"/>
    <property type="evidence" value="ECO:0007669"/>
    <property type="project" value="UniProtKB-SubCell"/>
</dbReference>
<evidence type="ECO:0000256" key="3">
    <source>
        <dbReference type="ARBA" id="ARBA00004300"/>
    </source>
</evidence>
<dbReference type="GO" id="GO:0007283">
    <property type="term" value="P:spermatogenesis"/>
    <property type="evidence" value="ECO:0007669"/>
    <property type="project" value="UniProtKB-KW"/>
</dbReference>
<dbReference type="PANTHER" id="PTHR17125:SF2">
    <property type="entry name" value="OUTER DENSE FIBER PROTEIN 1"/>
    <property type="match status" value="1"/>
</dbReference>
<dbReference type="EMBL" id="WBMW01001175">
    <property type="protein sequence ID" value="NXC40002.1"/>
    <property type="molecule type" value="Genomic_DNA"/>
</dbReference>
<dbReference type="GO" id="GO:0099513">
    <property type="term" value="C:polymeric cytoskeletal fiber"/>
    <property type="evidence" value="ECO:0007669"/>
    <property type="project" value="InterPro"/>
</dbReference>
<name>A0A851NP59_9GALL</name>
<dbReference type="InterPro" id="IPR037389">
    <property type="entry name" value="ODFP"/>
</dbReference>
<dbReference type="GO" id="GO:0030154">
    <property type="term" value="P:cell differentiation"/>
    <property type="evidence" value="ECO:0007669"/>
    <property type="project" value="UniProtKB-KW"/>
</dbReference>
<dbReference type="InterPro" id="IPR002068">
    <property type="entry name" value="A-crystallin/Hsp20_dom"/>
</dbReference>
<feature type="non-terminal residue" evidence="13">
    <location>
        <position position="1"/>
    </location>
</feature>
<dbReference type="GO" id="GO:0031514">
    <property type="term" value="C:motile cilium"/>
    <property type="evidence" value="ECO:0007669"/>
    <property type="project" value="UniProtKB-SubCell"/>
</dbReference>
<evidence type="ECO:0000256" key="1">
    <source>
        <dbReference type="ARBA" id="ARBA00001979"/>
    </source>
</evidence>
<keyword evidence="5" id="KW-0217">Developmental protein</keyword>
<evidence type="ECO:0000256" key="8">
    <source>
        <dbReference type="ARBA" id="ARBA00022871"/>
    </source>
</evidence>
<evidence type="ECO:0000256" key="9">
    <source>
        <dbReference type="ARBA" id="ARBA00023069"/>
    </source>
</evidence>
<keyword evidence="6" id="KW-0221">Differentiation</keyword>
<keyword evidence="14" id="KW-1185">Reference proteome</keyword>
<dbReference type="SUPFAM" id="SSF49764">
    <property type="entry name" value="HSP20-like chaperones"/>
    <property type="match status" value="1"/>
</dbReference>